<gene>
    <name evidence="1" type="ORF">H5410_052815</name>
</gene>
<name>A0A9J5X4H4_SOLCO</name>
<organism evidence="1 2">
    <name type="scientific">Solanum commersonii</name>
    <name type="common">Commerson's wild potato</name>
    <name type="synonym">Commerson's nightshade</name>
    <dbReference type="NCBI Taxonomy" id="4109"/>
    <lineage>
        <taxon>Eukaryota</taxon>
        <taxon>Viridiplantae</taxon>
        <taxon>Streptophyta</taxon>
        <taxon>Embryophyta</taxon>
        <taxon>Tracheophyta</taxon>
        <taxon>Spermatophyta</taxon>
        <taxon>Magnoliopsida</taxon>
        <taxon>eudicotyledons</taxon>
        <taxon>Gunneridae</taxon>
        <taxon>Pentapetalae</taxon>
        <taxon>asterids</taxon>
        <taxon>lamiids</taxon>
        <taxon>Solanales</taxon>
        <taxon>Solanaceae</taxon>
        <taxon>Solanoideae</taxon>
        <taxon>Solaneae</taxon>
        <taxon>Solanum</taxon>
    </lineage>
</organism>
<reference evidence="1 2" key="1">
    <citation type="submission" date="2020-09" db="EMBL/GenBank/DDBJ databases">
        <title>De no assembly of potato wild relative species, Solanum commersonii.</title>
        <authorList>
            <person name="Cho K."/>
        </authorList>
    </citation>
    <scope>NUCLEOTIDE SEQUENCE [LARGE SCALE GENOMIC DNA]</scope>
    <source>
        <strain evidence="1">LZ3.2</strain>
        <tissue evidence="1">Leaf</tissue>
    </source>
</reference>
<dbReference type="AlphaFoldDB" id="A0A9J5X4H4"/>
<dbReference type="EMBL" id="JACXVP010000010">
    <property type="protein sequence ID" value="KAG5582188.1"/>
    <property type="molecule type" value="Genomic_DNA"/>
</dbReference>
<evidence type="ECO:0000313" key="1">
    <source>
        <dbReference type="EMBL" id="KAG5582188.1"/>
    </source>
</evidence>
<comment type="caution">
    <text evidence="1">The sequence shown here is derived from an EMBL/GenBank/DDBJ whole genome shotgun (WGS) entry which is preliminary data.</text>
</comment>
<sequence>MRGWGEYGRYRVVGRDFRICSAILAGISSGVWFCEEEELTFTGFSLNWIGPGQRGKGLGRLGINLNWIGRIEFEKIKMRWAAGMYEENGY</sequence>
<accession>A0A9J5X4H4</accession>
<keyword evidence="2" id="KW-1185">Reference proteome</keyword>
<dbReference type="Proteomes" id="UP000824120">
    <property type="component" value="Chromosome 10"/>
</dbReference>
<proteinExistence type="predicted"/>
<evidence type="ECO:0000313" key="2">
    <source>
        <dbReference type="Proteomes" id="UP000824120"/>
    </source>
</evidence>
<protein>
    <submittedName>
        <fullName evidence="1">Uncharacterized protein</fullName>
    </submittedName>
</protein>